<feature type="domain" description="GP-PDE" evidence="1">
    <location>
        <begin position="9"/>
        <end position="279"/>
    </location>
</feature>
<evidence type="ECO:0000313" key="2">
    <source>
        <dbReference type="EMBL" id="EMA64402.1"/>
    </source>
</evidence>
<dbReference type="InterPro" id="IPR030395">
    <property type="entry name" value="GP_PDE_dom"/>
</dbReference>
<accession>M0P2L1</accession>
<dbReference type="EMBL" id="AOJH01000057">
    <property type="protein sequence ID" value="EMA64402.1"/>
    <property type="molecule type" value="Genomic_DNA"/>
</dbReference>
<dbReference type="Pfam" id="PF03009">
    <property type="entry name" value="GDPD"/>
    <property type="match status" value="1"/>
</dbReference>
<keyword evidence="3" id="KW-1185">Reference proteome</keyword>
<proteinExistence type="predicted"/>
<dbReference type="InterPro" id="IPR017946">
    <property type="entry name" value="PLC-like_Pdiesterase_TIM-brl"/>
</dbReference>
<dbReference type="Gene3D" id="3.20.20.190">
    <property type="entry name" value="Phosphatidylinositol (PI) phosphodiesterase"/>
    <property type="match status" value="1"/>
</dbReference>
<comment type="caution">
    <text evidence="2">The sequence shown here is derived from an EMBL/GenBank/DDBJ whole genome shotgun (WGS) entry which is preliminary data.</text>
</comment>
<dbReference type="PROSITE" id="PS51704">
    <property type="entry name" value="GP_PDE"/>
    <property type="match status" value="1"/>
</dbReference>
<dbReference type="AlphaFoldDB" id="M0P2L1"/>
<dbReference type="SUPFAM" id="SSF51695">
    <property type="entry name" value="PLC-like phosphodiesterases"/>
    <property type="match status" value="1"/>
</dbReference>
<dbReference type="RefSeq" id="WP_008848541.1">
    <property type="nucleotide sequence ID" value="NZ_AOJH01000057.1"/>
</dbReference>
<dbReference type="PATRIC" id="fig|1230456.3.peg.1799"/>
<evidence type="ECO:0000313" key="3">
    <source>
        <dbReference type="Proteomes" id="UP000011546"/>
    </source>
</evidence>
<protein>
    <submittedName>
        <fullName evidence="2">Glycerophosphoryl diester phosphodiesterase</fullName>
    </submittedName>
</protein>
<evidence type="ECO:0000259" key="1">
    <source>
        <dbReference type="PROSITE" id="PS51704"/>
    </source>
</evidence>
<dbReference type="GO" id="GO:0008081">
    <property type="term" value="F:phosphoric diester hydrolase activity"/>
    <property type="evidence" value="ECO:0007669"/>
    <property type="project" value="InterPro"/>
</dbReference>
<dbReference type="PANTHER" id="PTHR46211:SF14">
    <property type="entry name" value="GLYCEROPHOSPHODIESTER PHOSPHODIESTERASE"/>
    <property type="match status" value="1"/>
</dbReference>
<organism evidence="2 3">
    <name type="scientific">Halorubrum kocurii JCM 14978</name>
    <dbReference type="NCBI Taxonomy" id="1230456"/>
    <lineage>
        <taxon>Archaea</taxon>
        <taxon>Methanobacteriati</taxon>
        <taxon>Methanobacteriota</taxon>
        <taxon>Stenosarchaea group</taxon>
        <taxon>Halobacteria</taxon>
        <taxon>Halobacteriales</taxon>
        <taxon>Haloferacaceae</taxon>
        <taxon>Halorubrum</taxon>
    </lineage>
</organism>
<gene>
    <name evidence="2" type="ORF">C468_09111</name>
</gene>
<dbReference type="Proteomes" id="UP000011546">
    <property type="component" value="Unassembled WGS sequence"/>
</dbReference>
<dbReference type="GO" id="GO:0006629">
    <property type="term" value="P:lipid metabolic process"/>
    <property type="evidence" value="ECO:0007669"/>
    <property type="project" value="InterPro"/>
</dbReference>
<dbReference type="STRING" id="1230456.C468_09111"/>
<dbReference type="PANTHER" id="PTHR46211">
    <property type="entry name" value="GLYCEROPHOSPHORYL DIESTER PHOSPHODIESTERASE"/>
    <property type="match status" value="1"/>
</dbReference>
<reference evidence="2 3" key="1">
    <citation type="journal article" date="2014" name="PLoS Genet.">
        <title>Phylogenetically driven sequencing of extremely halophilic archaea reveals strategies for static and dynamic osmo-response.</title>
        <authorList>
            <person name="Becker E.A."/>
            <person name="Seitzer P.M."/>
            <person name="Tritt A."/>
            <person name="Larsen D."/>
            <person name="Krusor M."/>
            <person name="Yao A.I."/>
            <person name="Wu D."/>
            <person name="Madern D."/>
            <person name="Eisen J.A."/>
            <person name="Darling A.E."/>
            <person name="Facciotti M.T."/>
        </authorList>
    </citation>
    <scope>NUCLEOTIDE SEQUENCE [LARGE SCALE GENOMIC DNA]</scope>
    <source>
        <strain evidence="2 3">JCM 14978</strain>
    </source>
</reference>
<dbReference type="OrthoDB" id="19020at2157"/>
<dbReference type="CDD" id="cd08556">
    <property type="entry name" value="GDPD"/>
    <property type="match status" value="1"/>
</dbReference>
<name>M0P2L1_9EURY</name>
<sequence length="279" mass="29100">MIRPPDGDPLLFAHRGFAGENPENTVAAASAAAGAGGADWVEIDVVPTADGDPVVFHDADLSGRGGPPGAPDDRGLTDSTGTIWETGTATVTAAEVLGSGETVPLLGAVLNAIPSEVGVNVELKNPGRPRSALCPGEALSPEALAARKAVWRPLVDRVSDAAEKREHDVLVSSFHEAALAATRERSECPVAPLFSESVEDALAIARRYDAAAVHPPIDAVRGTPFFDASRFGEADVIRAAHDAGRTVNAWTVETWYQADRLRAAGVDGLIADYSTVGRR</sequence>